<accession>A0A0H3U9V8</accession>
<dbReference type="PROSITE" id="PS51257">
    <property type="entry name" value="PROKAR_LIPOPROTEIN"/>
    <property type="match status" value="1"/>
</dbReference>
<sequence>MKRVYLLLVIAASFASCKAQNDKQDVRNFLREHGISDYREIKWGVRDSVYSPFNAELSLSYFESKYSTKIMALEFERDYLRPASNEYKIVQDSLKYYKSELEKMRMAVAEQKSKKKKNREGITMKFVQYGDTVEWTFIFNNNGSGIGHVVKDGTVINL</sequence>
<organism evidence="1">
    <name type="scientific">uncultured bacterium fosmid pJB83B9</name>
    <dbReference type="NCBI Taxonomy" id="1478070"/>
    <lineage>
        <taxon>Bacteria</taxon>
        <taxon>environmental samples</taxon>
    </lineage>
</organism>
<protein>
    <recommendedName>
        <fullName evidence="2">Lipoprotein</fullName>
    </recommendedName>
</protein>
<dbReference type="AlphaFoldDB" id="A0A0H3U9V8"/>
<evidence type="ECO:0008006" key="2">
    <source>
        <dbReference type="Google" id="ProtNLM"/>
    </source>
</evidence>
<dbReference type="EMBL" id="KF540242">
    <property type="protein sequence ID" value="AIF26673.1"/>
    <property type="molecule type" value="Genomic_DNA"/>
</dbReference>
<reference evidence="1" key="1">
    <citation type="submission" date="2013-08" db="EMBL/GenBank/DDBJ databases">
        <title>Comparison of modified E. coli strains.</title>
        <authorList>
            <person name="Juergensen J."/>
            <person name="Bonge A."/>
            <person name="Streit W.R."/>
        </authorList>
    </citation>
    <scope>NUCLEOTIDE SEQUENCE</scope>
</reference>
<proteinExistence type="predicted"/>
<name>A0A0H3U9V8_9BACT</name>
<evidence type="ECO:0000313" key="1">
    <source>
        <dbReference type="EMBL" id="AIF26673.1"/>
    </source>
</evidence>